<dbReference type="GO" id="GO:0005886">
    <property type="term" value="C:plasma membrane"/>
    <property type="evidence" value="ECO:0007669"/>
    <property type="project" value="UniProtKB-SubCell"/>
</dbReference>
<dbReference type="SUPFAM" id="SSF47928">
    <property type="entry name" value="N-terminal domain of the delta subunit of the F1F0-ATP synthase"/>
    <property type="match status" value="1"/>
</dbReference>
<evidence type="ECO:0000256" key="6">
    <source>
        <dbReference type="ARBA" id="ARBA00023310"/>
    </source>
</evidence>
<evidence type="ECO:0000313" key="9">
    <source>
        <dbReference type="Proteomes" id="UP000190065"/>
    </source>
</evidence>
<dbReference type="GO" id="GO:0045259">
    <property type="term" value="C:proton-transporting ATP synthase complex"/>
    <property type="evidence" value="ECO:0007669"/>
    <property type="project" value="UniProtKB-KW"/>
</dbReference>
<dbReference type="PANTHER" id="PTHR11910">
    <property type="entry name" value="ATP SYNTHASE DELTA CHAIN"/>
    <property type="match status" value="1"/>
</dbReference>
<dbReference type="RefSeq" id="WP_078805796.1">
    <property type="nucleotide sequence ID" value="NZ_FUXK01000028.1"/>
</dbReference>
<protein>
    <recommendedName>
        <fullName evidence="7">ATP synthase subunit delta</fullName>
    </recommendedName>
    <alternativeName>
        <fullName evidence="7">ATP synthase F(1) sector subunit delta</fullName>
    </alternativeName>
    <alternativeName>
        <fullName evidence="7">F-type ATPase subunit delta</fullName>
        <shortName evidence="7">F-ATPase subunit delta</shortName>
    </alternativeName>
</protein>
<keyword evidence="2 7" id="KW-0813">Transport</keyword>
<dbReference type="HAMAP" id="MF_01416">
    <property type="entry name" value="ATP_synth_delta_bact"/>
    <property type="match status" value="1"/>
</dbReference>
<comment type="subcellular location">
    <subcellularLocation>
        <location evidence="7">Cell membrane</location>
        <topology evidence="7">Peripheral membrane protein</topology>
    </subcellularLocation>
    <subcellularLocation>
        <location evidence="1">Membrane</location>
    </subcellularLocation>
</comment>
<evidence type="ECO:0000256" key="1">
    <source>
        <dbReference type="ARBA" id="ARBA00004370"/>
    </source>
</evidence>
<dbReference type="NCBIfam" id="NF009964">
    <property type="entry name" value="PRK13429.1-3"/>
    <property type="match status" value="1"/>
</dbReference>
<dbReference type="EMBL" id="FUXK01000028">
    <property type="protein sequence ID" value="SKA11146.1"/>
    <property type="molecule type" value="Genomic_DNA"/>
</dbReference>
<keyword evidence="7" id="KW-0139">CF(1)</keyword>
<dbReference type="GO" id="GO:0046933">
    <property type="term" value="F:proton-transporting ATP synthase activity, rotational mechanism"/>
    <property type="evidence" value="ECO:0007669"/>
    <property type="project" value="UniProtKB-UniRule"/>
</dbReference>
<dbReference type="Pfam" id="PF00213">
    <property type="entry name" value="OSCP"/>
    <property type="match status" value="1"/>
</dbReference>
<keyword evidence="5 7" id="KW-0472">Membrane</keyword>
<evidence type="ECO:0000256" key="3">
    <source>
        <dbReference type="ARBA" id="ARBA00022781"/>
    </source>
</evidence>
<dbReference type="Proteomes" id="UP000190065">
    <property type="component" value="Unassembled WGS sequence"/>
</dbReference>
<accession>A0A1T4R5N2</accession>
<name>A0A1T4R5N2_9BACT</name>
<dbReference type="InterPro" id="IPR000711">
    <property type="entry name" value="ATPase_OSCP/dsu"/>
</dbReference>
<proteinExistence type="inferred from homology"/>
<comment type="function">
    <text evidence="7">This protein is part of the stalk that links CF(0) to CF(1). It either transmits conformational changes from CF(0) to CF(1) or is implicated in proton conduction.</text>
</comment>
<evidence type="ECO:0000256" key="2">
    <source>
        <dbReference type="ARBA" id="ARBA00022448"/>
    </source>
</evidence>
<dbReference type="InterPro" id="IPR026015">
    <property type="entry name" value="ATP_synth_OSCP/delta_N_sf"/>
</dbReference>
<dbReference type="eggNOG" id="COG0712">
    <property type="taxonomic scope" value="Bacteria"/>
</dbReference>
<evidence type="ECO:0000256" key="4">
    <source>
        <dbReference type="ARBA" id="ARBA00023065"/>
    </source>
</evidence>
<evidence type="ECO:0000313" key="8">
    <source>
        <dbReference type="EMBL" id="SKA11146.1"/>
    </source>
</evidence>
<keyword evidence="6 7" id="KW-0066">ATP synthesis</keyword>
<keyword evidence="3 7" id="KW-0375">Hydrogen ion transport</keyword>
<organism evidence="8 9">
    <name type="scientific">Segatella oulorum</name>
    <dbReference type="NCBI Taxonomy" id="28136"/>
    <lineage>
        <taxon>Bacteria</taxon>
        <taxon>Pseudomonadati</taxon>
        <taxon>Bacteroidota</taxon>
        <taxon>Bacteroidia</taxon>
        <taxon>Bacteroidales</taxon>
        <taxon>Prevotellaceae</taxon>
        <taxon>Segatella</taxon>
    </lineage>
</organism>
<dbReference type="AlphaFoldDB" id="A0A1T4R5N2"/>
<comment type="function">
    <text evidence="7">F(1)F(0) ATP synthase produces ATP from ADP in the presence of a proton or sodium gradient. F-type ATPases consist of two structural domains, F(1) containing the extramembraneous catalytic core and F(0) containing the membrane proton channel, linked together by a central stalk and a peripheral stalk. During catalysis, ATP synthesis in the catalytic domain of F(1) is coupled via a rotary mechanism of the central stalk subunits to proton translocation.</text>
</comment>
<dbReference type="PRINTS" id="PR00125">
    <property type="entry name" value="ATPASEDELTA"/>
</dbReference>
<reference evidence="8 9" key="1">
    <citation type="submission" date="2017-02" db="EMBL/GenBank/DDBJ databases">
        <authorList>
            <person name="Peterson S.W."/>
        </authorList>
    </citation>
    <scope>NUCLEOTIDE SEQUENCE [LARGE SCALE GENOMIC DNA]</scope>
    <source>
        <strain evidence="8 9">ATCC 43324</strain>
    </source>
</reference>
<keyword evidence="7" id="KW-1003">Cell membrane</keyword>
<dbReference type="STRING" id="28136.SAMN02745202_02082"/>
<keyword evidence="4 7" id="KW-0406">Ion transport</keyword>
<evidence type="ECO:0000256" key="5">
    <source>
        <dbReference type="ARBA" id="ARBA00023136"/>
    </source>
</evidence>
<dbReference type="NCBIfam" id="TIGR01145">
    <property type="entry name" value="ATP_synt_delta"/>
    <property type="match status" value="1"/>
</dbReference>
<sequence length="178" mass="20120">MNLGVISVRYARALLKEAVIEHQEDVLYAEMQTLLHSYFTVHELKIAVDSPMLSNEEKQNLLELACGGKVCSLTQKFIALILKKNRGELLQFMAASYVSIYRELKHITLSQLTTASPVDLETEQKVKQLIESYTHGEVEFSSKMDTDLIGGFILEYDSYRMDASVQTKLRKVLSALNG</sequence>
<evidence type="ECO:0000256" key="7">
    <source>
        <dbReference type="HAMAP-Rule" id="MF_01416"/>
    </source>
</evidence>
<comment type="similarity">
    <text evidence="7">Belongs to the ATPase delta chain family.</text>
</comment>
<gene>
    <name evidence="7" type="primary">atpH</name>
    <name evidence="8" type="ORF">SAMN02745202_02082</name>
</gene>
<dbReference type="Gene3D" id="1.10.520.20">
    <property type="entry name" value="N-terminal domain of the delta subunit of the F1F0-ATP synthase"/>
    <property type="match status" value="1"/>
</dbReference>